<evidence type="ECO:0000313" key="2">
    <source>
        <dbReference type="Proteomes" id="UP000281553"/>
    </source>
</evidence>
<dbReference type="AlphaFoldDB" id="A0A3P7NLY7"/>
<accession>A0A3P7NLY7</accession>
<dbReference type="OrthoDB" id="6265006at2759"/>
<dbReference type="EMBL" id="UYRU01048895">
    <property type="protein sequence ID" value="VDN10319.1"/>
    <property type="molecule type" value="Genomic_DNA"/>
</dbReference>
<keyword evidence="2" id="KW-1185">Reference proteome</keyword>
<dbReference type="Proteomes" id="UP000281553">
    <property type="component" value="Unassembled WGS sequence"/>
</dbReference>
<reference evidence="1 2" key="1">
    <citation type="submission" date="2018-11" db="EMBL/GenBank/DDBJ databases">
        <authorList>
            <consortium name="Pathogen Informatics"/>
        </authorList>
    </citation>
    <scope>NUCLEOTIDE SEQUENCE [LARGE SCALE GENOMIC DNA]</scope>
</reference>
<organism evidence="1 2">
    <name type="scientific">Dibothriocephalus latus</name>
    <name type="common">Fish tapeworm</name>
    <name type="synonym">Diphyllobothrium latum</name>
    <dbReference type="NCBI Taxonomy" id="60516"/>
    <lineage>
        <taxon>Eukaryota</taxon>
        <taxon>Metazoa</taxon>
        <taxon>Spiralia</taxon>
        <taxon>Lophotrochozoa</taxon>
        <taxon>Platyhelminthes</taxon>
        <taxon>Cestoda</taxon>
        <taxon>Eucestoda</taxon>
        <taxon>Diphyllobothriidea</taxon>
        <taxon>Diphyllobothriidae</taxon>
        <taxon>Dibothriocephalus</taxon>
    </lineage>
</organism>
<sequence length="606" mass="65999">MCKPLCYLSVPHLFLINSEASECWWSCQVFGVFFETLFVSRTTDVGSDILKPVVAILKRISTFRSGGVQAKSLRTLFGICVNQKCVVAESLLSSAMDFLVGLSPNLPPLVGTDVAYCIELSTVKALNSQGRLNIDWNIQSLIQICLSLCSCPTSKILPAKRREKGRSKLTDNLDFQTDGCCNSDARRCEHSLHSLANLLELMSNKQIQRAPDDVFVTILQTFSACLHVTTVSGAEKVRWNAALATSKVLSSQCFVCITHPYQSSEDNALLSLVSALCKALRMDSTDFSTRSSEEGGVVSGLNRNESQHRTACLFLCSLLLLHTAVYSLIALTVDNSQNAIKCLHRLASALAESSNADALKDHLKNVFSQAIAASNAGPLIFGRAKPLTSSCSAEAMPGDDGGEAGNVLAVGVSFAGRNSALKNFDFQYALPSALKAVKSFGHLAASVDLPKQDAAELCALAEALSIQSAAFLKDDAHAVEVLSLAELTNAFSIRTFAKGRFSTIDTKLLLIASMTGVRDLRDFPDQLLKDELCLSLRDDHLKQIICPWGAETDATPVRFCSWPINLVSSLRYLSWRTILFMVGTPGGLYHCCPTPERWYHSFRENL</sequence>
<gene>
    <name evidence="1" type="ORF">DILT_LOCUS6150</name>
</gene>
<proteinExistence type="predicted"/>
<protein>
    <submittedName>
        <fullName evidence="1">Uncharacterized protein</fullName>
    </submittedName>
</protein>
<name>A0A3P7NLY7_DIBLA</name>
<evidence type="ECO:0000313" key="1">
    <source>
        <dbReference type="EMBL" id="VDN10319.1"/>
    </source>
</evidence>